<evidence type="ECO:0000313" key="8">
    <source>
        <dbReference type="EMBL" id="MBB1116706.1"/>
    </source>
</evidence>
<dbReference type="AlphaFoldDB" id="A0A7W3UZL2"/>
<protein>
    <submittedName>
        <fullName evidence="8">EamA family transporter</fullName>
    </submittedName>
</protein>
<evidence type="ECO:0000256" key="1">
    <source>
        <dbReference type="ARBA" id="ARBA00004651"/>
    </source>
</evidence>
<dbReference type="InterPro" id="IPR000620">
    <property type="entry name" value="EamA_dom"/>
</dbReference>
<gene>
    <name evidence="8" type="ORF">H4O09_06490</name>
</gene>
<organism evidence="8 9">
    <name type="scientific">Stenotrophomonas koreensis</name>
    <dbReference type="NCBI Taxonomy" id="266128"/>
    <lineage>
        <taxon>Bacteria</taxon>
        <taxon>Pseudomonadati</taxon>
        <taxon>Pseudomonadota</taxon>
        <taxon>Gammaproteobacteria</taxon>
        <taxon>Lysobacterales</taxon>
        <taxon>Lysobacteraceae</taxon>
        <taxon>Stenotrophomonas</taxon>
    </lineage>
</organism>
<feature type="transmembrane region" description="Helical" evidence="6">
    <location>
        <begin position="210"/>
        <end position="232"/>
    </location>
</feature>
<feature type="transmembrane region" description="Helical" evidence="6">
    <location>
        <begin position="268"/>
        <end position="286"/>
    </location>
</feature>
<dbReference type="PANTHER" id="PTHR32322">
    <property type="entry name" value="INNER MEMBRANE TRANSPORTER"/>
    <property type="match status" value="1"/>
</dbReference>
<comment type="subcellular location">
    <subcellularLocation>
        <location evidence="1">Cell membrane</location>
        <topology evidence="1">Multi-pass membrane protein</topology>
    </subcellularLocation>
</comment>
<dbReference type="PANTHER" id="PTHR32322:SF18">
    <property type="entry name" value="S-ADENOSYLMETHIONINE_S-ADENOSYLHOMOCYSTEINE TRANSPORTER"/>
    <property type="match status" value="1"/>
</dbReference>
<feature type="transmembrane region" description="Helical" evidence="6">
    <location>
        <begin position="47"/>
        <end position="67"/>
    </location>
</feature>
<feature type="transmembrane region" description="Helical" evidence="6">
    <location>
        <begin position="144"/>
        <end position="166"/>
    </location>
</feature>
<keyword evidence="5 6" id="KW-0472">Membrane</keyword>
<evidence type="ECO:0000313" key="9">
    <source>
        <dbReference type="Proteomes" id="UP000550609"/>
    </source>
</evidence>
<dbReference type="GO" id="GO:0005886">
    <property type="term" value="C:plasma membrane"/>
    <property type="evidence" value="ECO:0007669"/>
    <property type="project" value="UniProtKB-SubCell"/>
</dbReference>
<feature type="transmembrane region" description="Helical" evidence="6">
    <location>
        <begin position="73"/>
        <end position="93"/>
    </location>
</feature>
<feature type="transmembrane region" description="Helical" evidence="6">
    <location>
        <begin position="178"/>
        <end position="198"/>
    </location>
</feature>
<keyword evidence="4 6" id="KW-1133">Transmembrane helix</keyword>
<keyword evidence="2" id="KW-1003">Cell membrane</keyword>
<evidence type="ECO:0000256" key="5">
    <source>
        <dbReference type="ARBA" id="ARBA00023136"/>
    </source>
</evidence>
<accession>A0A7W3UZL2</accession>
<dbReference type="EMBL" id="JACIUV010000003">
    <property type="protein sequence ID" value="MBB1116706.1"/>
    <property type="molecule type" value="Genomic_DNA"/>
</dbReference>
<dbReference type="Proteomes" id="UP000550609">
    <property type="component" value="Unassembled WGS sequence"/>
</dbReference>
<reference evidence="8 9" key="1">
    <citation type="submission" date="2020-08" db="EMBL/GenBank/DDBJ databases">
        <title>Stenotrophomonas sp. W1S232.</title>
        <authorList>
            <person name="Deng Y."/>
        </authorList>
    </citation>
    <scope>NUCLEOTIDE SEQUENCE [LARGE SCALE GENOMIC DNA]</scope>
    <source>
        <strain evidence="8 9">W1S232</strain>
    </source>
</reference>
<feature type="transmembrane region" description="Helical" evidence="6">
    <location>
        <begin position="105"/>
        <end position="124"/>
    </location>
</feature>
<comment type="caution">
    <text evidence="8">The sequence shown here is derived from an EMBL/GenBank/DDBJ whole genome shotgun (WGS) entry which is preliminary data.</text>
</comment>
<dbReference type="Pfam" id="PF00892">
    <property type="entry name" value="EamA"/>
    <property type="match status" value="1"/>
</dbReference>
<evidence type="ECO:0000256" key="3">
    <source>
        <dbReference type="ARBA" id="ARBA00022692"/>
    </source>
</evidence>
<evidence type="ECO:0000256" key="2">
    <source>
        <dbReference type="ARBA" id="ARBA00022475"/>
    </source>
</evidence>
<evidence type="ECO:0000259" key="7">
    <source>
        <dbReference type="Pfam" id="PF00892"/>
    </source>
</evidence>
<dbReference type="InterPro" id="IPR037185">
    <property type="entry name" value="EmrE-like"/>
</dbReference>
<feature type="transmembrane region" description="Helical" evidence="6">
    <location>
        <begin position="239"/>
        <end position="262"/>
    </location>
</feature>
<sequence>MVFLAPALTTAFSALQLAVGRYLLYGAVACALLLPLWPALRAQVDRRAWLALAGLSLLGNLVYFVFLAMAVHWAGGAAAALIVGMVPVVVAAVDARRPTALPLRQLAPALCLCVLGSLLVAWAALGHGAGAAGDAGKDIGQRVLGLLCALAALAAWSGYSIANVVWMRRYPHLSGHAWSLLTGVATGAIAVLLLPLALWLGPLGQSQGQWLHFAGICALLAVGASVLGNACWNRATRSLPLSLGGQLIVFETLFALLYGFIWQQRGPTLLELLAIALLVGGVVLAAQAHARWEKIHG</sequence>
<feature type="domain" description="EamA" evidence="7">
    <location>
        <begin position="144"/>
        <end position="285"/>
    </location>
</feature>
<dbReference type="InterPro" id="IPR050638">
    <property type="entry name" value="AA-Vitamin_Transporters"/>
</dbReference>
<name>A0A7W3UZL2_9GAMM</name>
<dbReference type="SUPFAM" id="SSF103481">
    <property type="entry name" value="Multidrug resistance efflux transporter EmrE"/>
    <property type="match status" value="2"/>
</dbReference>
<feature type="transmembrane region" description="Helical" evidence="6">
    <location>
        <begin position="23"/>
        <end position="40"/>
    </location>
</feature>
<keyword evidence="3 6" id="KW-0812">Transmembrane</keyword>
<evidence type="ECO:0000256" key="6">
    <source>
        <dbReference type="SAM" id="Phobius"/>
    </source>
</evidence>
<evidence type="ECO:0000256" key="4">
    <source>
        <dbReference type="ARBA" id="ARBA00022989"/>
    </source>
</evidence>
<proteinExistence type="predicted"/>